<comment type="caution">
    <text evidence="1">The sequence shown here is derived from an EMBL/GenBank/DDBJ whole genome shotgun (WGS) entry which is preliminary data.</text>
</comment>
<reference evidence="1" key="1">
    <citation type="submission" date="2018-05" db="EMBL/GenBank/DDBJ databases">
        <title>Draft genome of Mucuna pruriens seed.</title>
        <authorList>
            <person name="Nnadi N.E."/>
            <person name="Vos R."/>
            <person name="Hasami M.H."/>
            <person name="Devisetty U.K."/>
            <person name="Aguiy J.C."/>
        </authorList>
    </citation>
    <scope>NUCLEOTIDE SEQUENCE [LARGE SCALE GENOMIC DNA]</scope>
    <source>
        <strain evidence="1">JCA_2017</strain>
    </source>
</reference>
<dbReference type="AlphaFoldDB" id="A0A371HJ38"/>
<protein>
    <recommendedName>
        <fullName evidence="3">Mitochondrial protein</fullName>
    </recommendedName>
</protein>
<gene>
    <name evidence="1" type="ORF">CR513_13721</name>
</gene>
<feature type="non-terminal residue" evidence="1">
    <location>
        <position position="1"/>
    </location>
</feature>
<keyword evidence="2" id="KW-1185">Reference proteome</keyword>
<name>A0A371HJ38_MUCPR</name>
<dbReference type="Proteomes" id="UP000257109">
    <property type="component" value="Unassembled WGS sequence"/>
</dbReference>
<evidence type="ECO:0000313" key="1">
    <source>
        <dbReference type="EMBL" id="RDY02789.1"/>
    </source>
</evidence>
<accession>A0A371HJ38</accession>
<evidence type="ECO:0000313" key="2">
    <source>
        <dbReference type="Proteomes" id="UP000257109"/>
    </source>
</evidence>
<proteinExistence type="predicted"/>
<evidence type="ECO:0008006" key="3">
    <source>
        <dbReference type="Google" id="ProtNLM"/>
    </source>
</evidence>
<organism evidence="1 2">
    <name type="scientific">Mucuna pruriens</name>
    <name type="common">Velvet bean</name>
    <name type="synonym">Dolichos pruriens</name>
    <dbReference type="NCBI Taxonomy" id="157652"/>
    <lineage>
        <taxon>Eukaryota</taxon>
        <taxon>Viridiplantae</taxon>
        <taxon>Streptophyta</taxon>
        <taxon>Embryophyta</taxon>
        <taxon>Tracheophyta</taxon>
        <taxon>Spermatophyta</taxon>
        <taxon>Magnoliopsida</taxon>
        <taxon>eudicotyledons</taxon>
        <taxon>Gunneridae</taxon>
        <taxon>Pentapetalae</taxon>
        <taxon>rosids</taxon>
        <taxon>fabids</taxon>
        <taxon>Fabales</taxon>
        <taxon>Fabaceae</taxon>
        <taxon>Papilionoideae</taxon>
        <taxon>50 kb inversion clade</taxon>
        <taxon>NPAAA clade</taxon>
        <taxon>indigoferoid/millettioid clade</taxon>
        <taxon>Phaseoleae</taxon>
        <taxon>Mucuna</taxon>
    </lineage>
</organism>
<dbReference type="EMBL" id="QJKJ01002459">
    <property type="protein sequence ID" value="RDY02789.1"/>
    <property type="molecule type" value="Genomic_DNA"/>
</dbReference>
<sequence length="76" mass="8597">MYVLRRFNMTGCNSVTTPIEMNVQLEKSSEEAIVGSLRYLCNNRLDICYGVGVRHVFHGRSKHIETCVSFSKSPGE</sequence>